<organism evidence="2 3">
    <name type="scientific">Camellia sinensis</name>
    <name type="common">Tea plant</name>
    <name type="synonym">Thea sinensis</name>
    <dbReference type="NCBI Taxonomy" id="4442"/>
    <lineage>
        <taxon>Eukaryota</taxon>
        <taxon>Viridiplantae</taxon>
        <taxon>Streptophyta</taxon>
        <taxon>Embryophyta</taxon>
        <taxon>Tracheophyta</taxon>
        <taxon>Spermatophyta</taxon>
        <taxon>Magnoliopsida</taxon>
        <taxon>eudicotyledons</taxon>
        <taxon>Gunneridae</taxon>
        <taxon>Pentapetalae</taxon>
        <taxon>asterids</taxon>
        <taxon>Ericales</taxon>
        <taxon>Theaceae</taxon>
        <taxon>Camellia</taxon>
    </lineage>
</organism>
<proteinExistence type="predicted"/>
<feature type="transmembrane region" description="Helical" evidence="1">
    <location>
        <begin position="70"/>
        <end position="89"/>
    </location>
</feature>
<evidence type="ECO:0000256" key="1">
    <source>
        <dbReference type="SAM" id="Phobius"/>
    </source>
</evidence>
<keyword evidence="1" id="KW-0472">Membrane</keyword>
<comment type="caution">
    <text evidence="2">The sequence shown here is derived from an EMBL/GenBank/DDBJ whole genome shotgun (WGS) entry which is preliminary data.</text>
</comment>
<dbReference type="Proteomes" id="UP000593564">
    <property type="component" value="Unassembled WGS sequence"/>
</dbReference>
<evidence type="ECO:0000313" key="2">
    <source>
        <dbReference type="EMBL" id="KAF5954745.1"/>
    </source>
</evidence>
<sequence length="131" mass="15181">MASSGILAANLTSVQEQDVILILFDSHKFRRIEMEKERAAQVGPRDFKPRDCMSTYSISSSSSSSSSSSALFFLALFCGFKLLYWTIVLNSIRQKNFNIYFDEKVHVVPENYEIQFVRYKFFGYEKNKKMS</sequence>
<name>A0A7J7HQ82_CAMSI</name>
<reference evidence="3" key="1">
    <citation type="journal article" date="2020" name="Nat. Commun.">
        <title>Genome assembly of wild tea tree DASZ reveals pedigree and selection history of tea varieties.</title>
        <authorList>
            <person name="Zhang W."/>
            <person name="Zhang Y."/>
            <person name="Qiu H."/>
            <person name="Guo Y."/>
            <person name="Wan H."/>
            <person name="Zhang X."/>
            <person name="Scossa F."/>
            <person name="Alseekh S."/>
            <person name="Zhang Q."/>
            <person name="Wang P."/>
            <person name="Xu L."/>
            <person name="Schmidt M.H."/>
            <person name="Jia X."/>
            <person name="Li D."/>
            <person name="Zhu A."/>
            <person name="Guo F."/>
            <person name="Chen W."/>
            <person name="Ni D."/>
            <person name="Usadel B."/>
            <person name="Fernie A.R."/>
            <person name="Wen W."/>
        </authorList>
    </citation>
    <scope>NUCLEOTIDE SEQUENCE [LARGE SCALE GENOMIC DNA]</scope>
    <source>
        <strain evidence="3">cv. G240</strain>
    </source>
</reference>
<accession>A0A7J7HQ82</accession>
<gene>
    <name evidence="2" type="ORF">HYC85_007601</name>
</gene>
<reference evidence="2 3" key="2">
    <citation type="submission" date="2020-07" db="EMBL/GenBank/DDBJ databases">
        <title>Genome assembly of wild tea tree DASZ reveals pedigree and selection history of tea varieties.</title>
        <authorList>
            <person name="Zhang W."/>
        </authorList>
    </citation>
    <scope>NUCLEOTIDE SEQUENCE [LARGE SCALE GENOMIC DNA]</scope>
    <source>
        <strain evidence="3">cv. G240</strain>
        <tissue evidence="2">Leaf</tissue>
    </source>
</reference>
<keyword evidence="1" id="KW-0812">Transmembrane</keyword>
<evidence type="ECO:0000313" key="3">
    <source>
        <dbReference type="Proteomes" id="UP000593564"/>
    </source>
</evidence>
<keyword evidence="3" id="KW-1185">Reference proteome</keyword>
<keyword evidence="1" id="KW-1133">Transmembrane helix</keyword>
<dbReference type="AlphaFoldDB" id="A0A7J7HQ82"/>
<dbReference type="EMBL" id="JACBKZ010000003">
    <property type="protein sequence ID" value="KAF5954745.1"/>
    <property type="molecule type" value="Genomic_DNA"/>
</dbReference>
<protein>
    <submittedName>
        <fullName evidence="2">Uncharacterized protein</fullName>
    </submittedName>
</protein>